<evidence type="ECO:0000313" key="2">
    <source>
        <dbReference type="Proteomes" id="UP000050317"/>
    </source>
</evidence>
<accession>A0A0Q0D200</accession>
<comment type="caution">
    <text evidence="1">The sequence shown here is derived from an EMBL/GenBank/DDBJ whole genome shotgun (WGS) entry which is preliminary data.</text>
</comment>
<reference evidence="1 2" key="1">
    <citation type="submission" date="2015-09" db="EMBL/GenBank/DDBJ databases">
        <title>Genome announcement of multiple Pseudomonas syringae strains.</title>
        <authorList>
            <person name="Thakur S."/>
            <person name="Wang P.W."/>
            <person name="Gong Y."/>
            <person name="Weir B.S."/>
            <person name="Guttman D.S."/>
        </authorList>
    </citation>
    <scope>NUCLEOTIDE SEQUENCE [LARGE SCALE GENOMIC DNA]</scope>
    <source>
        <strain evidence="1 2">ICMP3963</strain>
    </source>
</reference>
<protein>
    <submittedName>
        <fullName evidence="1">Uncharacterized protein</fullName>
    </submittedName>
</protein>
<evidence type="ECO:0000313" key="1">
    <source>
        <dbReference type="EMBL" id="KPZ20357.1"/>
    </source>
</evidence>
<proteinExistence type="predicted"/>
<gene>
    <name evidence="1" type="ORF">ALO40_101535</name>
</gene>
<dbReference type="PATRIC" id="fig|251703.9.peg.953"/>
<name>A0A0Q0D200_9PSED</name>
<dbReference type="Proteomes" id="UP000050317">
    <property type="component" value="Unassembled WGS sequence"/>
</dbReference>
<sequence>MAATGCEAALKPVTSVATDVPYVLVLLPVPDRLRTCGDRAPVGVDLSTKTDH</sequence>
<dbReference type="EMBL" id="LJRR01000106">
    <property type="protein sequence ID" value="KPZ20357.1"/>
    <property type="molecule type" value="Genomic_DNA"/>
</dbReference>
<organism evidence="1 2">
    <name type="scientific">Pseudomonas syringae pv. viburni</name>
    <dbReference type="NCBI Taxonomy" id="251703"/>
    <lineage>
        <taxon>Bacteria</taxon>
        <taxon>Pseudomonadati</taxon>
        <taxon>Pseudomonadota</taxon>
        <taxon>Gammaproteobacteria</taxon>
        <taxon>Pseudomonadales</taxon>
        <taxon>Pseudomonadaceae</taxon>
        <taxon>Pseudomonas</taxon>
    </lineage>
</organism>
<dbReference type="AlphaFoldDB" id="A0A0Q0D200"/>